<dbReference type="AlphaFoldDB" id="A0A4Z2JI67"/>
<protein>
    <submittedName>
        <fullName evidence="2">Uncharacterized protein</fullName>
    </submittedName>
</protein>
<accession>A0A4Z2JI67</accession>
<comment type="caution">
    <text evidence="2">The sequence shown here is derived from an EMBL/GenBank/DDBJ whole genome shotgun (WGS) entry which is preliminary data.</text>
</comment>
<dbReference type="EMBL" id="SRLO01000001">
    <property type="protein sequence ID" value="TNN89621.1"/>
    <property type="molecule type" value="Genomic_DNA"/>
</dbReference>
<dbReference type="Proteomes" id="UP000314294">
    <property type="component" value="Unassembled WGS sequence"/>
</dbReference>
<sequence length="78" mass="8829">MPFSNPLRKSLSPKLFPMMMMESDAAKPHNDNLLRVDQRLLGPRAGTPARFHYHGNRNPLTRKEGGVSPSRKNNDHHG</sequence>
<name>A0A4Z2JI67_9TELE</name>
<evidence type="ECO:0000313" key="2">
    <source>
        <dbReference type="EMBL" id="TNN89621.1"/>
    </source>
</evidence>
<proteinExistence type="predicted"/>
<evidence type="ECO:0000313" key="3">
    <source>
        <dbReference type="Proteomes" id="UP000314294"/>
    </source>
</evidence>
<gene>
    <name evidence="2" type="ORF">EYF80_000224</name>
</gene>
<keyword evidence="3" id="KW-1185">Reference proteome</keyword>
<organism evidence="2 3">
    <name type="scientific">Liparis tanakae</name>
    <name type="common">Tanaka's snailfish</name>
    <dbReference type="NCBI Taxonomy" id="230148"/>
    <lineage>
        <taxon>Eukaryota</taxon>
        <taxon>Metazoa</taxon>
        <taxon>Chordata</taxon>
        <taxon>Craniata</taxon>
        <taxon>Vertebrata</taxon>
        <taxon>Euteleostomi</taxon>
        <taxon>Actinopterygii</taxon>
        <taxon>Neopterygii</taxon>
        <taxon>Teleostei</taxon>
        <taxon>Neoteleostei</taxon>
        <taxon>Acanthomorphata</taxon>
        <taxon>Eupercaria</taxon>
        <taxon>Perciformes</taxon>
        <taxon>Cottioidei</taxon>
        <taxon>Cottales</taxon>
        <taxon>Liparidae</taxon>
        <taxon>Liparis</taxon>
    </lineage>
</organism>
<reference evidence="2 3" key="1">
    <citation type="submission" date="2019-03" db="EMBL/GenBank/DDBJ databases">
        <title>First draft genome of Liparis tanakae, snailfish: a comprehensive survey of snailfish specific genes.</title>
        <authorList>
            <person name="Kim W."/>
            <person name="Song I."/>
            <person name="Jeong J.-H."/>
            <person name="Kim D."/>
            <person name="Kim S."/>
            <person name="Ryu S."/>
            <person name="Song J.Y."/>
            <person name="Lee S.K."/>
        </authorList>
    </citation>
    <scope>NUCLEOTIDE SEQUENCE [LARGE SCALE GENOMIC DNA]</scope>
    <source>
        <tissue evidence="2">Muscle</tissue>
    </source>
</reference>
<feature type="region of interest" description="Disordered" evidence="1">
    <location>
        <begin position="44"/>
        <end position="78"/>
    </location>
</feature>
<evidence type="ECO:0000256" key="1">
    <source>
        <dbReference type="SAM" id="MobiDB-lite"/>
    </source>
</evidence>